<accession>A0ACB8I4F2</accession>
<protein>
    <submittedName>
        <fullName evidence="1">Cell number regulator 7</fullName>
    </submittedName>
</protein>
<keyword evidence="2" id="KW-1185">Reference proteome</keyword>
<organism evidence="1 2">
    <name type="scientific">Citrus sinensis</name>
    <name type="common">Sweet orange</name>
    <name type="synonym">Citrus aurantium var. sinensis</name>
    <dbReference type="NCBI Taxonomy" id="2711"/>
    <lineage>
        <taxon>Eukaryota</taxon>
        <taxon>Viridiplantae</taxon>
        <taxon>Streptophyta</taxon>
        <taxon>Embryophyta</taxon>
        <taxon>Tracheophyta</taxon>
        <taxon>Spermatophyta</taxon>
        <taxon>Magnoliopsida</taxon>
        <taxon>eudicotyledons</taxon>
        <taxon>Gunneridae</taxon>
        <taxon>Pentapetalae</taxon>
        <taxon>rosids</taxon>
        <taxon>malvids</taxon>
        <taxon>Sapindales</taxon>
        <taxon>Rutaceae</taxon>
        <taxon>Aurantioideae</taxon>
        <taxon>Citrus</taxon>
    </lineage>
</organism>
<name>A0ACB8I4F2_CITSI</name>
<sequence length="188" mass="21290">MCENIIFLYKLVQLRSSSLQVQNIFFFPVASRNRSMKFGIGQPAQWKAHFCGCGNDCATRCITCWLPCVTFGQIAEILDDGQSSCCTQGFVYVILSLFACNCLLSCVYRGKLRKKYGLQGNSFCDCCVHCFCETCALCQEHAELRSRGLDPSRGCATILTLTYMVEIHNSQRYISLNYYHRTLTNSNQ</sequence>
<proteinExistence type="predicted"/>
<evidence type="ECO:0000313" key="2">
    <source>
        <dbReference type="Proteomes" id="UP000829398"/>
    </source>
</evidence>
<reference evidence="2" key="1">
    <citation type="journal article" date="2023" name="Hortic. Res.">
        <title>A chromosome-level phased genome enabling allele-level studies in sweet orange: a case study on citrus Huanglongbing tolerance.</title>
        <authorList>
            <person name="Wu B."/>
            <person name="Yu Q."/>
            <person name="Deng Z."/>
            <person name="Duan Y."/>
            <person name="Luo F."/>
            <person name="Gmitter F. Jr."/>
        </authorList>
    </citation>
    <scope>NUCLEOTIDE SEQUENCE [LARGE SCALE GENOMIC DNA]</scope>
    <source>
        <strain evidence="2">cv. Valencia</strain>
    </source>
</reference>
<gene>
    <name evidence="1" type="ORF">KPL71_027132</name>
</gene>
<evidence type="ECO:0000313" key="1">
    <source>
        <dbReference type="EMBL" id="KAH9681899.1"/>
    </source>
</evidence>
<dbReference type="Proteomes" id="UP000829398">
    <property type="component" value="Chromosome 9"/>
</dbReference>
<comment type="caution">
    <text evidence="1">The sequence shown here is derived from an EMBL/GenBank/DDBJ whole genome shotgun (WGS) entry which is preliminary data.</text>
</comment>
<dbReference type="EMBL" id="CM039178">
    <property type="protein sequence ID" value="KAH9681899.1"/>
    <property type="molecule type" value="Genomic_DNA"/>
</dbReference>